<dbReference type="GO" id="GO:0003735">
    <property type="term" value="F:structural constituent of ribosome"/>
    <property type="evidence" value="ECO:0007669"/>
    <property type="project" value="InterPro"/>
</dbReference>
<keyword evidence="3 4" id="KW-0687">Ribonucleoprotein</keyword>
<evidence type="ECO:0000256" key="1">
    <source>
        <dbReference type="ARBA" id="ARBA00007645"/>
    </source>
</evidence>
<feature type="non-terminal residue" evidence="5">
    <location>
        <position position="1"/>
    </location>
</feature>
<organism evidence="5 6">
    <name type="scientific">Trifolium pratense</name>
    <name type="common">Red clover</name>
    <dbReference type="NCBI Taxonomy" id="57577"/>
    <lineage>
        <taxon>Eukaryota</taxon>
        <taxon>Viridiplantae</taxon>
        <taxon>Streptophyta</taxon>
        <taxon>Embryophyta</taxon>
        <taxon>Tracheophyta</taxon>
        <taxon>Spermatophyta</taxon>
        <taxon>Magnoliopsida</taxon>
        <taxon>eudicotyledons</taxon>
        <taxon>Gunneridae</taxon>
        <taxon>Pentapetalae</taxon>
        <taxon>rosids</taxon>
        <taxon>fabids</taxon>
        <taxon>Fabales</taxon>
        <taxon>Fabaceae</taxon>
        <taxon>Papilionoideae</taxon>
        <taxon>50 kb inversion clade</taxon>
        <taxon>NPAAA clade</taxon>
        <taxon>Hologalegina</taxon>
        <taxon>IRL clade</taxon>
        <taxon>Trifolieae</taxon>
        <taxon>Trifolium</taxon>
    </lineage>
</organism>
<dbReference type="InterPro" id="IPR000473">
    <property type="entry name" value="Ribosomal_bL36"/>
</dbReference>
<proteinExistence type="inferred from homology"/>
<comment type="caution">
    <text evidence="5">The sequence shown here is derived from an EMBL/GenBank/DDBJ whole genome shotgun (WGS) entry which is preliminary data.</text>
</comment>
<dbReference type="InterPro" id="IPR052010">
    <property type="entry name" value="Ribosomal_LSU_bL36"/>
</dbReference>
<comment type="similarity">
    <text evidence="1 4">Belongs to the bacterial ribosomal protein bL36 family.</text>
</comment>
<accession>A0A2K3LP75</accession>
<evidence type="ECO:0000313" key="5">
    <source>
        <dbReference type="EMBL" id="PNX80332.1"/>
    </source>
</evidence>
<dbReference type="SUPFAM" id="SSF57840">
    <property type="entry name" value="Ribosomal protein L36"/>
    <property type="match status" value="1"/>
</dbReference>
<dbReference type="GO" id="GO:0006412">
    <property type="term" value="P:translation"/>
    <property type="evidence" value="ECO:0007669"/>
    <property type="project" value="InterPro"/>
</dbReference>
<gene>
    <name evidence="5" type="ORF">L195_g036331</name>
</gene>
<dbReference type="PROSITE" id="PS00828">
    <property type="entry name" value="RIBOSOMAL_L36"/>
    <property type="match status" value="1"/>
</dbReference>
<name>A0A2K3LP75_TRIPR</name>
<dbReference type="NCBIfam" id="TIGR01022">
    <property type="entry name" value="rpmJ_bact"/>
    <property type="match status" value="1"/>
</dbReference>
<reference evidence="5 6" key="2">
    <citation type="journal article" date="2017" name="Front. Plant Sci.">
        <title>Gene Classification and Mining of Molecular Markers Useful in Red Clover (Trifolium pratense) Breeding.</title>
        <authorList>
            <person name="Istvanek J."/>
            <person name="Dluhosova J."/>
            <person name="Dluhos P."/>
            <person name="Patkova L."/>
            <person name="Nedelnik J."/>
            <person name="Repkova J."/>
        </authorList>
    </citation>
    <scope>NUCLEOTIDE SEQUENCE [LARGE SCALE GENOMIC DNA]</scope>
    <source>
        <strain evidence="6">cv. Tatra</strain>
        <tissue evidence="5">Young leaves</tissue>
    </source>
</reference>
<protein>
    <recommendedName>
        <fullName evidence="4">Ribosomal protein</fullName>
    </recommendedName>
</protein>
<evidence type="ECO:0000313" key="6">
    <source>
        <dbReference type="Proteomes" id="UP000236291"/>
    </source>
</evidence>
<keyword evidence="2 4" id="KW-0689">Ribosomal protein</keyword>
<dbReference type="GO" id="GO:0005840">
    <property type="term" value="C:ribosome"/>
    <property type="evidence" value="ECO:0007669"/>
    <property type="project" value="UniProtKB-KW"/>
</dbReference>
<dbReference type="Pfam" id="PF00444">
    <property type="entry name" value="Ribosomal_L36"/>
    <property type="match status" value="1"/>
</dbReference>
<dbReference type="InterPro" id="IPR035977">
    <property type="entry name" value="Ribosomal_bL36_sp"/>
</dbReference>
<reference evidence="5 6" key="1">
    <citation type="journal article" date="2014" name="Am. J. Bot.">
        <title>Genome assembly and annotation for red clover (Trifolium pratense; Fabaceae).</title>
        <authorList>
            <person name="Istvanek J."/>
            <person name="Jaros M."/>
            <person name="Krenek A."/>
            <person name="Repkova J."/>
        </authorList>
    </citation>
    <scope>NUCLEOTIDE SEQUENCE [LARGE SCALE GENOMIC DNA]</scope>
    <source>
        <strain evidence="6">cv. Tatra</strain>
        <tissue evidence="5">Young leaves</tissue>
    </source>
</reference>
<dbReference type="Proteomes" id="UP000236291">
    <property type="component" value="Unassembled WGS sequence"/>
</dbReference>
<dbReference type="HAMAP" id="MF_00251">
    <property type="entry name" value="Ribosomal_bL36"/>
    <property type="match status" value="1"/>
</dbReference>
<dbReference type="PANTHER" id="PTHR18804:SF16">
    <property type="entry name" value="RIBOSOMAL PROTEIN"/>
    <property type="match status" value="1"/>
</dbReference>
<evidence type="ECO:0000256" key="4">
    <source>
        <dbReference type="RuleBase" id="RU000570"/>
    </source>
</evidence>
<evidence type="ECO:0000256" key="3">
    <source>
        <dbReference type="ARBA" id="ARBA00023274"/>
    </source>
</evidence>
<dbReference type="GO" id="GO:1990904">
    <property type="term" value="C:ribonucleoprotein complex"/>
    <property type="evidence" value="ECO:0007669"/>
    <property type="project" value="UniProtKB-KW"/>
</dbReference>
<dbReference type="PANTHER" id="PTHR18804">
    <property type="entry name" value="RIBOSOMAL PROTEIN"/>
    <property type="match status" value="1"/>
</dbReference>
<sequence length="197" mass="22778">SHHRRIELHLPENAAGFRRSKKEAARNRDKLIQVRSSVKKMCEYCRTIKRKGRVYIMCTANPKHKQRQGMSTFANDASSHQPRAYEPLIIQHRRLGTCKAQYKASLLQIGSMIVCALTSYQTNRFRCFQFTTFRADMESSFTVSRVLGDKVDLLEGSIVSDGQQSQDGFEGVYMKRWLEVAQLVTIIQVFEAEKDFY</sequence>
<dbReference type="AlphaFoldDB" id="A0A2K3LP75"/>
<evidence type="ECO:0000256" key="2">
    <source>
        <dbReference type="ARBA" id="ARBA00022980"/>
    </source>
</evidence>
<dbReference type="EMBL" id="ASHM01037750">
    <property type="protein sequence ID" value="PNX80332.1"/>
    <property type="molecule type" value="Genomic_DNA"/>
</dbReference>
<dbReference type="STRING" id="57577.A0A2K3LP75"/>